<feature type="transmembrane region" description="Helical" evidence="6">
    <location>
        <begin position="64"/>
        <end position="82"/>
    </location>
</feature>
<dbReference type="Pfam" id="PF02687">
    <property type="entry name" value="FtsX"/>
    <property type="match status" value="1"/>
</dbReference>
<keyword evidence="2" id="KW-1003">Cell membrane</keyword>
<dbReference type="InterPro" id="IPR038766">
    <property type="entry name" value="Membrane_comp_ABC_pdt"/>
</dbReference>
<evidence type="ECO:0000256" key="3">
    <source>
        <dbReference type="ARBA" id="ARBA00022692"/>
    </source>
</evidence>
<dbReference type="PANTHER" id="PTHR30287">
    <property type="entry name" value="MEMBRANE COMPONENT OF PREDICTED ABC SUPERFAMILY METABOLITE UPTAKE TRANSPORTER"/>
    <property type="match status" value="1"/>
</dbReference>
<dbReference type="InterPro" id="IPR003838">
    <property type="entry name" value="ABC3_permease_C"/>
</dbReference>
<evidence type="ECO:0000256" key="4">
    <source>
        <dbReference type="ARBA" id="ARBA00022989"/>
    </source>
</evidence>
<keyword evidence="5 6" id="KW-0472">Membrane</keyword>
<reference evidence="8" key="1">
    <citation type="submission" date="2021-10" db="EMBL/GenBank/DDBJ databases">
        <title>Anaerobic single-cell dispensing facilitates the cultivation of human gut bacteria.</title>
        <authorList>
            <person name="Afrizal A."/>
        </authorList>
    </citation>
    <scope>NUCLEOTIDE SEQUENCE</scope>
    <source>
        <strain evidence="8">CLA-AA-H204</strain>
    </source>
</reference>
<evidence type="ECO:0000259" key="7">
    <source>
        <dbReference type="Pfam" id="PF02687"/>
    </source>
</evidence>
<dbReference type="PANTHER" id="PTHR30287:SF2">
    <property type="entry name" value="BLL1001 PROTEIN"/>
    <property type="match status" value="1"/>
</dbReference>
<gene>
    <name evidence="8" type="ORF">LKD47_07450</name>
</gene>
<keyword evidence="4 6" id="KW-1133">Transmembrane helix</keyword>
<accession>A0AAW4WBI7</accession>
<keyword evidence="3 6" id="KW-0812">Transmembrane</keyword>
<dbReference type="Proteomes" id="UP001198893">
    <property type="component" value="Unassembled WGS sequence"/>
</dbReference>
<dbReference type="AlphaFoldDB" id="A0AAW4WBI7"/>
<feature type="domain" description="ABC3 transporter permease C-terminal" evidence="7">
    <location>
        <begin position="15"/>
        <end position="119"/>
    </location>
</feature>
<proteinExistence type="predicted"/>
<comment type="caution">
    <text evidence="8">The sequence shown here is derived from an EMBL/GenBank/DDBJ whole genome shotgun (WGS) entry which is preliminary data.</text>
</comment>
<protein>
    <submittedName>
        <fullName evidence="8">ABC transporter permease</fullName>
    </submittedName>
</protein>
<dbReference type="GO" id="GO:0005886">
    <property type="term" value="C:plasma membrane"/>
    <property type="evidence" value="ECO:0007669"/>
    <property type="project" value="UniProtKB-SubCell"/>
</dbReference>
<evidence type="ECO:0000256" key="1">
    <source>
        <dbReference type="ARBA" id="ARBA00004651"/>
    </source>
</evidence>
<name>A0AAW4WBI7_9FIRM</name>
<dbReference type="EMBL" id="JAJEQW010000007">
    <property type="protein sequence ID" value="MCC2242133.1"/>
    <property type="molecule type" value="Genomic_DNA"/>
</dbReference>
<sequence>MCYVMDMIVAFVVLVLSVCLMIVSFAVLKFTITFTVTEEYREIGVMKAIGITDFKIRSLYLVKYLMLAVVGAAIGFLASIPFGNMLLQSVTENMMLGNSHAITVNFMGAVIVIAVTIWFAYRCTGKVKKLTPVDAIRNGQSGERFKKKSIYRLGKSRFNSTWYLAVNDILSSPRRFLTIILSFFLCSVFMLGVVITTNTMKSKNLITTFGKESDVYISDVSQAMGNMAGKTRADLAKELDDLAEELTEEGMPSEMSVEIQYTIKINFHSFI</sequence>
<evidence type="ECO:0000256" key="6">
    <source>
        <dbReference type="SAM" id="Phobius"/>
    </source>
</evidence>
<evidence type="ECO:0000256" key="5">
    <source>
        <dbReference type="ARBA" id="ARBA00023136"/>
    </source>
</evidence>
<feature type="transmembrane region" description="Helical" evidence="6">
    <location>
        <begin position="176"/>
        <end position="195"/>
    </location>
</feature>
<feature type="transmembrane region" description="Helical" evidence="6">
    <location>
        <begin position="6"/>
        <end position="28"/>
    </location>
</feature>
<organism evidence="8 9">
    <name type="scientific">Roseburia amylophila</name>
    <dbReference type="NCBI Taxonomy" id="2981794"/>
    <lineage>
        <taxon>Bacteria</taxon>
        <taxon>Bacillati</taxon>
        <taxon>Bacillota</taxon>
        <taxon>Clostridia</taxon>
        <taxon>Lachnospirales</taxon>
        <taxon>Lachnospiraceae</taxon>
        <taxon>Roseburia</taxon>
    </lineage>
</organism>
<evidence type="ECO:0000256" key="2">
    <source>
        <dbReference type="ARBA" id="ARBA00022475"/>
    </source>
</evidence>
<comment type="subcellular location">
    <subcellularLocation>
        <location evidence="1">Cell membrane</location>
        <topology evidence="1">Multi-pass membrane protein</topology>
    </subcellularLocation>
</comment>
<dbReference type="RefSeq" id="WP_227710104.1">
    <property type="nucleotide sequence ID" value="NZ_JAJEQW010000007.1"/>
</dbReference>
<feature type="transmembrane region" description="Helical" evidence="6">
    <location>
        <begin position="102"/>
        <end position="121"/>
    </location>
</feature>
<evidence type="ECO:0000313" key="9">
    <source>
        <dbReference type="Proteomes" id="UP001198893"/>
    </source>
</evidence>
<evidence type="ECO:0000313" key="8">
    <source>
        <dbReference type="EMBL" id="MCC2242133.1"/>
    </source>
</evidence>